<organism evidence="2 3">
    <name type="scientific">Melipona quadrifasciata</name>
    <dbReference type="NCBI Taxonomy" id="166423"/>
    <lineage>
        <taxon>Eukaryota</taxon>
        <taxon>Metazoa</taxon>
        <taxon>Ecdysozoa</taxon>
        <taxon>Arthropoda</taxon>
        <taxon>Hexapoda</taxon>
        <taxon>Insecta</taxon>
        <taxon>Pterygota</taxon>
        <taxon>Neoptera</taxon>
        <taxon>Endopterygota</taxon>
        <taxon>Hymenoptera</taxon>
        <taxon>Apocrita</taxon>
        <taxon>Aculeata</taxon>
        <taxon>Apoidea</taxon>
        <taxon>Anthophila</taxon>
        <taxon>Apidae</taxon>
        <taxon>Melipona</taxon>
    </lineage>
</organism>
<dbReference type="AlphaFoldDB" id="A0A0M9ABI7"/>
<keyword evidence="3" id="KW-1185">Reference proteome</keyword>
<evidence type="ECO:0000313" key="3">
    <source>
        <dbReference type="Proteomes" id="UP000053105"/>
    </source>
</evidence>
<dbReference type="Proteomes" id="UP000053105">
    <property type="component" value="Unassembled WGS sequence"/>
</dbReference>
<keyword evidence="1" id="KW-0812">Transmembrane</keyword>
<protein>
    <submittedName>
        <fullName evidence="2">Uncharacterized protein</fullName>
    </submittedName>
</protein>
<accession>A0A0M9ABI7</accession>
<evidence type="ECO:0000313" key="2">
    <source>
        <dbReference type="EMBL" id="KOX79769.1"/>
    </source>
</evidence>
<keyword evidence="1" id="KW-1133">Transmembrane helix</keyword>
<dbReference type="EMBL" id="KQ435710">
    <property type="protein sequence ID" value="KOX79769.1"/>
    <property type="molecule type" value="Genomic_DNA"/>
</dbReference>
<gene>
    <name evidence="2" type="ORF">WN51_11379</name>
</gene>
<proteinExistence type="predicted"/>
<dbReference type="OrthoDB" id="10623727at2759"/>
<feature type="transmembrane region" description="Helical" evidence="1">
    <location>
        <begin position="26"/>
        <end position="47"/>
    </location>
</feature>
<evidence type="ECO:0000256" key="1">
    <source>
        <dbReference type="SAM" id="Phobius"/>
    </source>
</evidence>
<sequence length="196" mass="22527">MDSLTMALEKDRKDDTSKERRDRTRALSWIFSLNCCVNCLAISTLIMKIFTFSEAKRIDVKSIAQMKHNKHCRVPVSIVKSDGLSLNRKCPLTLARHFPPKQTELRLPDFLTKDPTGCSVLTAETSPSRSARLRQYLEYLRYNTFIHNYLVLCFNSTNLNAALKFMSNGGVVRCTVKSMAEHRDNFERLRLTDDSD</sequence>
<name>A0A0M9ABI7_9HYME</name>
<keyword evidence="1" id="KW-0472">Membrane</keyword>
<reference evidence="2 3" key="1">
    <citation type="submission" date="2015-07" db="EMBL/GenBank/DDBJ databases">
        <title>The genome of Melipona quadrifasciata.</title>
        <authorList>
            <person name="Pan H."/>
            <person name="Kapheim K."/>
        </authorList>
    </citation>
    <scope>NUCLEOTIDE SEQUENCE [LARGE SCALE GENOMIC DNA]</scope>
    <source>
        <strain evidence="2">0111107301</strain>
        <tissue evidence="2">Whole body</tissue>
    </source>
</reference>